<dbReference type="Proteomes" id="UP000070501">
    <property type="component" value="Unassembled WGS sequence"/>
</dbReference>
<organism evidence="1 2">
    <name type="scientific">Microdochium bolleyi</name>
    <dbReference type="NCBI Taxonomy" id="196109"/>
    <lineage>
        <taxon>Eukaryota</taxon>
        <taxon>Fungi</taxon>
        <taxon>Dikarya</taxon>
        <taxon>Ascomycota</taxon>
        <taxon>Pezizomycotina</taxon>
        <taxon>Sordariomycetes</taxon>
        <taxon>Xylariomycetidae</taxon>
        <taxon>Xylariales</taxon>
        <taxon>Microdochiaceae</taxon>
        <taxon>Microdochium</taxon>
    </lineage>
</organism>
<reference evidence="2" key="1">
    <citation type="submission" date="2016-02" db="EMBL/GenBank/DDBJ databases">
        <title>Draft genome sequence of Microdochium bolleyi, a fungal endophyte of beachgrass.</title>
        <authorList>
            <consortium name="DOE Joint Genome Institute"/>
            <person name="David A.S."/>
            <person name="May G."/>
            <person name="Haridas S."/>
            <person name="Lim J."/>
            <person name="Wang M."/>
            <person name="Labutti K."/>
            <person name="Lipzen A."/>
            <person name="Barry K."/>
            <person name="Grigoriev I.V."/>
        </authorList>
    </citation>
    <scope>NUCLEOTIDE SEQUENCE [LARGE SCALE GENOMIC DNA]</scope>
    <source>
        <strain evidence="2">J235TASD1</strain>
    </source>
</reference>
<proteinExistence type="predicted"/>
<protein>
    <submittedName>
        <fullName evidence="1">Uncharacterized protein</fullName>
    </submittedName>
</protein>
<keyword evidence="2" id="KW-1185">Reference proteome</keyword>
<dbReference type="AlphaFoldDB" id="A0A136J716"/>
<evidence type="ECO:0000313" key="1">
    <source>
        <dbReference type="EMBL" id="KXJ92964.1"/>
    </source>
</evidence>
<accession>A0A136J716</accession>
<dbReference type="EMBL" id="KQ964248">
    <property type="protein sequence ID" value="KXJ92964.1"/>
    <property type="molecule type" value="Genomic_DNA"/>
</dbReference>
<name>A0A136J716_9PEZI</name>
<gene>
    <name evidence="1" type="ORF">Micbo1qcDRAFT_160839</name>
</gene>
<evidence type="ECO:0000313" key="2">
    <source>
        <dbReference type="Proteomes" id="UP000070501"/>
    </source>
</evidence>
<dbReference type="InParanoid" id="A0A136J716"/>
<sequence>MWPVLHLQDVGVARTDRSKLGPDVGGHVVGARPLRRLLLIINLKSSRSITKILGKGVEPLEDASCYARSMNLKVYHTRKSGCQTCRGLYGAVLACLDLACLASKSQMLASFSVHLTEAEALCTSNDGGHLLETDGGNIQNGETRKAAPLAEARLVTSWTTSSCEHMFFISPA</sequence>